<evidence type="ECO:0000313" key="2">
    <source>
        <dbReference type="Proteomes" id="UP001174208"/>
    </source>
</evidence>
<keyword evidence="2" id="KW-1185">Reference proteome</keyword>
<name>A0ABT8K8Z9_9MICO</name>
<accession>A0ABT8K8Z9</accession>
<evidence type="ECO:0000313" key="1">
    <source>
        <dbReference type="EMBL" id="MDN4613941.1"/>
    </source>
</evidence>
<dbReference type="EMBL" id="JAROCF010000001">
    <property type="protein sequence ID" value="MDN4613941.1"/>
    <property type="molecule type" value="Genomic_DNA"/>
</dbReference>
<protein>
    <submittedName>
        <fullName evidence="1">Uncharacterized protein</fullName>
    </submittedName>
</protein>
<dbReference type="Proteomes" id="UP001174208">
    <property type="component" value="Unassembled WGS sequence"/>
</dbReference>
<proteinExistence type="predicted"/>
<dbReference type="RefSeq" id="WP_301210368.1">
    <property type="nucleotide sequence ID" value="NZ_JAROCF010000001.1"/>
</dbReference>
<comment type="caution">
    <text evidence="1">The sequence shown here is derived from an EMBL/GenBank/DDBJ whole genome shotgun (WGS) entry which is preliminary data.</text>
</comment>
<organism evidence="1 2">
    <name type="scientific">Leifsonia williamsii</name>
    <dbReference type="NCBI Taxonomy" id="3035919"/>
    <lineage>
        <taxon>Bacteria</taxon>
        <taxon>Bacillati</taxon>
        <taxon>Actinomycetota</taxon>
        <taxon>Actinomycetes</taxon>
        <taxon>Micrococcales</taxon>
        <taxon>Microbacteriaceae</taxon>
        <taxon>Leifsonia</taxon>
    </lineage>
</organism>
<reference evidence="1" key="1">
    <citation type="submission" date="2023-06" db="EMBL/GenBank/DDBJ databases">
        <title>MT1 and MT2 Draft Genomes of Novel Species.</title>
        <authorList>
            <person name="Venkateswaran K."/>
        </authorList>
    </citation>
    <scope>NUCLEOTIDE SEQUENCE</scope>
    <source>
        <strain evidence="1">F6_8S_P_1B</strain>
    </source>
</reference>
<gene>
    <name evidence="1" type="ORF">P5G50_05685</name>
</gene>
<sequence length="83" mass="8692">MTLPDLPDVELLTWSSPVACLWVAATPTAYVGMVEETDEGFVANGSTSEDLGTFRSLSAARRAVYGAWRGPAESATTAQPTAA</sequence>